<dbReference type="Pfam" id="PF13181">
    <property type="entry name" value="TPR_8"/>
    <property type="match status" value="1"/>
</dbReference>
<dbReference type="EMBL" id="CADCTO010000688">
    <property type="protein sequence ID" value="CAA9297699.1"/>
    <property type="molecule type" value="Genomic_DNA"/>
</dbReference>
<gene>
    <name evidence="2" type="ORF">AVDCRST_MAG63-4942</name>
</gene>
<feature type="repeat" description="TPR" evidence="1">
    <location>
        <begin position="243"/>
        <end position="276"/>
    </location>
</feature>
<dbReference type="PANTHER" id="PTHR12558">
    <property type="entry name" value="CELL DIVISION CYCLE 16,23,27"/>
    <property type="match status" value="1"/>
</dbReference>
<feature type="repeat" description="TPR" evidence="1">
    <location>
        <begin position="137"/>
        <end position="170"/>
    </location>
</feature>
<dbReference type="Pfam" id="PF14559">
    <property type="entry name" value="TPR_19"/>
    <property type="match status" value="1"/>
</dbReference>
<feature type="repeat" description="TPR" evidence="1">
    <location>
        <begin position="69"/>
        <end position="102"/>
    </location>
</feature>
<name>A0A6J4K7D3_9BACT</name>
<keyword evidence="1" id="KW-0802">TPR repeat</keyword>
<evidence type="ECO:0000313" key="2">
    <source>
        <dbReference type="EMBL" id="CAA9297699.1"/>
    </source>
</evidence>
<evidence type="ECO:0000256" key="1">
    <source>
        <dbReference type="PROSITE-ProRule" id="PRU00339"/>
    </source>
</evidence>
<accession>A0A6J4K7D3</accession>
<dbReference type="AlphaFoldDB" id="A0A6J4K7D3"/>
<proteinExistence type="predicted"/>
<protein>
    <submittedName>
        <fullName evidence="2">Uncharacterized protein</fullName>
    </submittedName>
</protein>
<dbReference type="SUPFAM" id="SSF48452">
    <property type="entry name" value="TPR-like"/>
    <property type="match status" value="2"/>
</dbReference>
<dbReference type="Gene3D" id="1.25.40.10">
    <property type="entry name" value="Tetratricopeptide repeat domain"/>
    <property type="match status" value="2"/>
</dbReference>
<reference evidence="2" key="1">
    <citation type="submission" date="2020-02" db="EMBL/GenBank/DDBJ databases">
        <authorList>
            <person name="Meier V. D."/>
        </authorList>
    </citation>
    <scope>NUCLEOTIDE SEQUENCE</scope>
    <source>
        <strain evidence="2">AVDCRST_MAG63</strain>
    </source>
</reference>
<sequence>MRRSIARILAFSCIAAGAIAAAYTFWFWRQQTRPGMTHYTRGTEMAAAGRFVDAEREWLRGVEKDPSFPGCRERLGDLYMELRRYAEAATAYGGAAERSPKNGPLFLKLARAEQMLGDTESAAIAAQRAARLMPDDPEVVGLHGMLLAKNKNIPAAMQALQRALALRPGDRRFLLGLVSLEMDTLDMRGAEAYLAPYLKAHPGDAEACYYMAVLYNQKQRTRANLISALDYANRAQRGRPRDYRIYALLGQLYHDIGQPKNALAAYRAGALLAPNDEAILRGLVTVHTRLGDRAKATAAAARLETVSARHDRIEHLRHRLGFNHQDREAGLELARLEEEDGELKAAQAYLVEFVRQAPRDPRPRQALVAFLRRRGQKDLAQQAARPDFVP</sequence>
<dbReference type="InterPro" id="IPR019734">
    <property type="entry name" value="TPR_rpt"/>
</dbReference>
<organism evidence="2">
    <name type="scientific">uncultured Armatimonadetes bacterium</name>
    <dbReference type="NCBI Taxonomy" id="157466"/>
    <lineage>
        <taxon>Bacteria</taxon>
        <taxon>Bacillati</taxon>
        <taxon>Armatimonadota</taxon>
        <taxon>environmental samples</taxon>
    </lineage>
</organism>
<dbReference type="InterPro" id="IPR011990">
    <property type="entry name" value="TPR-like_helical_dom_sf"/>
</dbReference>
<dbReference type="PROSITE" id="PS50005">
    <property type="entry name" value="TPR"/>
    <property type="match status" value="3"/>
</dbReference>
<dbReference type="SMART" id="SM00028">
    <property type="entry name" value="TPR"/>
    <property type="match status" value="5"/>
</dbReference>
<dbReference type="PANTHER" id="PTHR12558:SF13">
    <property type="entry name" value="CELL DIVISION CYCLE PROTEIN 27 HOMOLOG"/>
    <property type="match status" value="1"/>
</dbReference>